<reference evidence="2 3" key="1">
    <citation type="submission" date="2019-07" db="EMBL/GenBank/DDBJ databases">
        <authorList>
            <person name="Cremers G."/>
        </authorList>
    </citation>
    <scope>NUCLEOTIDE SEQUENCE [LARGE SCALE GENOMIC DNA]</scope>
</reference>
<dbReference type="InterPro" id="IPR012654">
    <property type="entry name" value="CHP02391"/>
</dbReference>
<feature type="domain" description="Conserved hypothetical protein CHP02391" evidence="1">
    <location>
        <begin position="36"/>
        <end position="153"/>
    </location>
</feature>
<dbReference type="Proteomes" id="UP000334340">
    <property type="component" value="Unassembled WGS sequence"/>
</dbReference>
<evidence type="ECO:0000259" key="1">
    <source>
        <dbReference type="Pfam" id="PF09509"/>
    </source>
</evidence>
<evidence type="ECO:0000313" key="3">
    <source>
        <dbReference type="Proteomes" id="UP000334340"/>
    </source>
</evidence>
<dbReference type="EMBL" id="CABIKM010000006">
    <property type="protein sequence ID" value="VUZ84081.1"/>
    <property type="molecule type" value="Genomic_DNA"/>
</dbReference>
<accession>A0A564ZFG8</accession>
<keyword evidence="3" id="KW-1185">Reference proteome</keyword>
<proteinExistence type="predicted"/>
<sequence>MDEPFALFERVVRMAHKVTEARSVPIGGLHPFDQRDIHPKLPPVVKQLFDDSHFAQATFEAYKFVDKEVQRFSKSTESGFKVMMQAFAVENPLIRLTPLATPSEKDEQKGFQFLFAGSVLAIRNPRGHKHSLVDSPDQCLDHLSLASLLLRRLDDAGFR</sequence>
<gene>
    <name evidence="2" type="ORF">MELA_00445</name>
</gene>
<organism evidence="2 3">
    <name type="scientific">Candidatus Methylomirabilis lanthanidiphila</name>
    <dbReference type="NCBI Taxonomy" id="2211376"/>
    <lineage>
        <taxon>Bacteria</taxon>
        <taxon>Candidatus Methylomirabilota</taxon>
        <taxon>Candidatus Methylomirabilia</taxon>
        <taxon>Candidatus Methylomirabilales</taxon>
        <taxon>Candidatus Methylomirabilaceae</taxon>
        <taxon>Candidatus Methylomirabilis</taxon>
    </lineage>
</organism>
<dbReference type="Pfam" id="PF09509">
    <property type="entry name" value="Hypoth_Ymh"/>
    <property type="match status" value="1"/>
</dbReference>
<protein>
    <recommendedName>
        <fullName evidence="1">Conserved hypothetical protein CHP02391 domain-containing protein</fullName>
    </recommendedName>
</protein>
<dbReference type="AlphaFoldDB" id="A0A564ZFG8"/>
<evidence type="ECO:0000313" key="2">
    <source>
        <dbReference type="EMBL" id="VUZ84081.1"/>
    </source>
</evidence>
<name>A0A564ZFG8_9BACT</name>
<dbReference type="NCBIfam" id="TIGR02391">
    <property type="entry name" value="hypoth_ymh"/>
    <property type="match status" value="1"/>
</dbReference>